<comment type="caution">
    <text evidence="1">The sequence shown here is derived from an EMBL/GenBank/DDBJ whole genome shotgun (WGS) entry which is preliminary data.</text>
</comment>
<evidence type="ECO:0000313" key="1">
    <source>
        <dbReference type="EMBL" id="MPC77586.1"/>
    </source>
</evidence>
<organism evidence="1 2">
    <name type="scientific">Portunus trituberculatus</name>
    <name type="common">Swimming crab</name>
    <name type="synonym">Neptunus trituberculatus</name>
    <dbReference type="NCBI Taxonomy" id="210409"/>
    <lineage>
        <taxon>Eukaryota</taxon>
        <taxon>Metazoa</taxon>
        <taxon>Ecdysozoa</taxon>
        <taxon>Arthropoda</taxon>
        <taxon>Crustacea</taxon>
        <taxon>Multicrustacea</taxon>
        <taxon>Malacostraca</taxon>
        <taxon>Eumalacostraca</taxon>
        <taxon>Eucarida</taxon>
        <taxon>Decapoda</taxon>
        <taxon>Pleocyemata</taxon>
        <taxon>Brachyura</taxon>
        <taxon>Eubrachyura</taxon>
        <taxon>Portunoidea</taxon>
        <taxon>Portunidae</taxon>
        <taxon>Portuninae</taxon>
        <taxon>Portunus</taxon>
    </lineage>
</organism>
<gene>
    <name evidence="1" type="ORF">E2C01_072043</name>
</gene>
<evidence type="ECO:0000313" key="2">
    <source>
        <dbReference type="Proteomes" id="UP000324222"/>
    </source>
</evidence>
<name>A0A5B7I6Q2_PORTR</name>
<proteinExistence type="predicted"/>
<keyword evidence="2" id="KW-1185">Reference proteome</keyword>
<reference evidence="1 2" key="1">
    <citation type="submission" date="2019-05" db="EMBL/GenBank/DDBJ databases">
        <title>Another draft genome of Portunus trituberculatus and its Hox gene families provides insights of decapod evolution.</title>
        <authorList>
            <person name="Jeong J.-H."/>
            <person name="Song I."/>
            <person name="Kim S."/>
            <person name="Choi T."/>
            <person name="Kim D."/>
            <person name="Ryu S."/>
            <person name="Kim W."/>
        </authorList>
    </citation>
    <scope>NUCLEOTIDE SEQUENCE [LARGE SCALE GENOMIC DNA]</scope>
    <source>
        <tissue evidence="1">Muscle</tissue>
    </source>
</reference>
<protein>
    <submittedName>
        <fullName evidence="1">Uncharacterized protein</fullName>
    </submittedName>
</protein>
<dbReference type="AlphaFoldDB" id="A0A5B7I6Q2"/>
<dbReference type="Proteomes" id="UP000324222">
    <property type="component" value="Unassembled WGS sequence"/>
</dbReference>
<sequence>MDLTRQHLTVHPFLLTPCRRHHHHHHHHYHHCPARIIPPNPKYFTGKFTYLAKHLGNLLTLHNHSHHPAPPHQTVITTTHLTSPHITSRLASLHPAYHPTHLLLPS</sequence>
<accession>A0A5B7I6Q2</accession>
<dbReference type="EMBL" id="VSRR010046218">
    <property type="protein sequence ID" value="MPC77586.1"/>
    <property type="molecule type" value="Genomic_DNA"/>
</dbReference>